<keyword evidence="2" id="KW-0539">Nucleus</keyword>
<dbReference type="EMBL" id="KE124078">
    <property type="protein sequence ID" value="EPB83260.1"/>
    <property type="molecule type" value="Genomic_DNA"/>
</dbReference>
<feature type="region of interest" description="Disordered" evidence="3">
    <location>
        <begin position="374"/>
        <end position="427"/>
    </location>
</feature>
<feature type="compositionally biased region" description="Polar residues" evidence="3">
    <location>
        <begin position="906"/>
        <end position="923"/>
    </location>
</feature>
<dbReference type="GO" id="GO:0005634">
    <property type="term" value="C:nucleus"/>
    <property type="evidence" value="ECO:0007669"/>
    <property type="project" value="UniProtKB-SubCell"/>
</dbReference>
<dbReference type="SUPFAM" id="SSF47473">
    <property type="entry name" value="EF-hand"/>
    <property type="match status" value="1"/>
</dbReference>
<evidence type="ECO:0000256" key="1">
    <source>
        <dbReference type="ARBA" id="ARBA00004123"/>
    </source>
</evidence>
<feature type="compositionally biased region" description="Polar residues" evidence="3">
    <location>
        <begin position="454"/>
        <end position="463"/>
    </location>
</feature>
<dbReference type="PROSITE" id="PS50222">
    <property type="entry name" value="EF_HAND_2"/>
    <property type="match status" value="1"/>
</dbReference>
<dbReference type="eggNOG" id="ENOG502QTQ3">
    <property type="taxonomic scope" value="Eukaryota"/>
</dbReference>
<feature type="region of interest" description="Disordered" evidence="3">
    <location>
        <begin position="1003"/>
        <end position="1108"/>
    </location>
</feature>
<dbReference type="GO" id="GO:0005737">
    <property type="term" value="C:cytoplasm"/>
    <property type="evidence" value="ECO:0007669"/>
    <property type="project" value="TreeGrafter"/>
</dbReference>
<feature type="region of interest" description="Disordered" evidence="3">
    <location>
        <begin position="631"/>
        <end position="682"/>
    </location>
</feature>
<dbReference type="InParanoid" id="S2JTZ4"/>
<feature type="compositionally biased region" description="Polar residues" evidence="3">
    <location>
        <begin position="1016"/>
        <end position="1046"/>
    </location>
</feature>
<evidence type="ECO:0000256" key="3">
    <source>
        <dbReference type="SAM" id="MobiDB-lite"/>
    </source>
</evidence>
<feature type="compositionally biased region" description="Basic and acidic residues" evidence="3">
    <location>
        <begin position="1588"/>
        <end position="1597"/>
    </location>
</feature>
<dbReference type="GO" id="GO:0043484">
    <property type="term" value="P:regulation of RNA splicing"/>
    <property type="evidence" value="ECO:0007669"/>
    <property type="project" value="TreeGrafter"/>
</dbReference>
<feature type="region of interest" description="Disordered" evidence="3">
    <location>
        <begin position="2093"/>
        <end position="2129"/>
    </location>
</feature>
<dbReference type="Gene3D" id="1.10.238.10">
    <property type="entry name" value="EF-hand"/>
    <property type="match status" value="1"/>
</dbReference>
<proteinExistence type="predicted"/>
<feature type="compositionally biased region" description="Polar residues" evidence="3">
    <location>
        <begin position="2111"/>
        <end position="2127"/>
    </location>
</feature>
<feature type="region of interest" description="Disordered" evidence="3">
    <location>
        <begin position="1556"/>
        <end position="1602"/>
    </location>
</feature>
<feature type="compositionally biased region" description="Low complexity" evidence="3">
    <location>
        <begin position="1836"/>
        <end position="1850"/>
    </location>
</feature>
<sequence length="2198" mass="231731">MSQPTFNALNNAQNYLNQFKKLDKDNLGYLSVAQVKDYFKSQQLPEDDLIELASRTDQGRLTPEQFASAMNLSQMKNHDGSSLLRHCEESMKLFEKDKRMKVQSGYSKNKLLEACKALEDFMKQFIKSLDDTPSNNDVGPNRKTVPSTFEKMPGTYDFDAASSDMTSSQRSMTSPATTPVFLKNPSFRDIPASPNARQNEKEPALDPPSPLPQMNDAAVKSGLKPISSKNLNGDDGKPNNAHESDTYRSNVLDSLRNAAMDNTEIDDNHSKEREILFEDESHEHVVPTASTRGITSNINNALEDSGVNNSKPDAIIPRSSNKQSSDTDSKFEPQPATSGPSDMDAEKAIAPLAASVATVAAATATAAIALSNIDKDDSHPASPLETAIDETHAPETFQGDLGHNGTEPFNENAEDTELMPEVQPSSAKWNKLNVNDAESSGYMNTAIADARSLSPKSSDFNQFENKKPFQRETFQGGLGGNGTEPYIKNEKDTLLKPEDQPSFGAQQGRLQYANDQTIEPNDMEQPNVSKASINKDSPYVPEFFQGGLGGNGTEAYIQNEKDTWLRSEDKPSFDAEQKKPRKLNGFDTENEEVGVFKNTDQEIESSPSLGSTLSKIGAGAAGVAGAATLGLSEHSDSEKDKDGSIDLAPSNDASDHSLTSPRNVYSPSLTSGNSLENTNHTDVISDEALSDIADKIEEDVKHNDLKDNSATIGKDGVVSSDASDKIADNLDAALKENAVPTSTSLDVSPQEDINVLVDRDTSLPPNIDNEVDIETKNNGSNRSPLVGKTTTPPTVLDSNDNANTTPGLNSAYTGGSSAIPDSVYRAAPALDNDKTGFESHIPATPAVNTSDVSPTSHSLNSNDAIKDDCPRESSKDDTNNKEDKPGFFKRLLRSRSRSPEPTSRSISATSDKASSKGTASPTAESRDSSKSADAPIVAKFDVSQGNASAAALNTTGNLAGSDNALEGISPDVHDADISLNTPEINASAPSAIFSSSIENPAVDFSNADSKLDKSLNPHSIDNGFNSPGFNANVNVDASGSSNSLGNMSAEIKGLGDNVSSKFDGSVDSPTVGGNLPSASFPNADGKLDGSLEAPDIDPKLPSIDSDLKSPRFNTDIHADHSDLSGSLPKISSGFRNFKDNADDKFNGSIDTPDVGGKSPSLNAKLSGVDADGNVPSVDTDIKSPNVDLPDVGAKLDRSTMSPEIDSDIKSPDLNANVNMDTTGLSSSLGKLSAGLKGLKSDISGNFDGSVDSSHADGGLPAFDANVKDLKDNISGKFNVDTPSVDGEFPSLAADLEKPNVDLPDVDGKFPSVDADMKGRNANLPDVDDKLPSLDPDLKTTKLEKPSLDIKFNSTLNAPDVDGKLQSLDTDIKGPKVDLPDLGGNLDGPIRTPEIDAKLPSIGGDLNTFDANVDANVDASRPTDGNVPSVDTDIKSPSVDLPDVSGKLDRSISAPYNDSNMKISGFNANANADTSGVSASLDKLSAGLKNIKYDISTKFDDSVQSTNIDGELPTVGTNLKGSSMELPNADGKLDGSIQEPDFGGKLSSLDTDLKGSNVDVSHGKHDGSLNADLQSPEASLPNVSGNLDKSIDTPEIDTKLPSVDGKLESHKVDADANADAGSSSLSGALGKLSSGFKGLKDEITGVFSGSADASKVDNELPSANTDYCSPKFGLPDADLELDGSVDTPNVSGDLPFADGELKTPSPSLSGGNINLNSSINTPGMNAKLPHLDTNLDEGDSDKLPSTSESRGFDSSVAAPKADVDVPDMHTPNLDASADGNISTAFVAPSRRIELSGSLGKVNAGLTTPKTDVDVPQVAADNDSPVAPPRSPRLSLNKLSSKTSFDSSVKSSNMDVDVPETSSGFKSPSFNVHVNGKPAVAGDLSTGLHRSASAEASGSGSITADKADGEGSSSFFSKPIEKMNGAVGNYDDNQTSEDDETHDGKTSTGYATLRTRSRNESPDNLSAMLDDIVKRRFSNTPSESDVSSVVSDKKANKKESASHKSRNLDASANLNTGVSQPHASLDGDRPRSTVSDSRFKELDEQEGEVTGYSTPLTSPVLTKESPSAAVTAPTVTLDKIDGLESDVEKQLDAMSVSVGEAPQVPAHEEDSLPSPSRTHRSSISLQSTSFHDRSAADAIKSVYDNMTSKLMTGGPKSGNGTDDRVLKVRDGFENFNGFGVKCVSDNEDEEKHTAPSSALK</sequence>
<feature type="compositionally biased region" description="Basic and acidic residues" evidence="3">
    <location>
        <begin position="864"/>
        <end position="886"/>
    </location>
</feature>
<feature type="compositionally biased region" description="Basic and acidic residues" evidence="3">
    <location>
        <begin position="487"/>
        <end position="499"/>
    </location>
</feature>
<reference evidence="6" key="1">
    <citation type="submission" date="2013-05" db="EMBL/GenBank/DDBJ databases">
        <title>The Genome sequence of Mucor circinelloides f. circinelloides 1006PhL.</title>
        <authorList>
            <consortium name="The Broad Institute Genomics Platform"/>
            <person name="Cuomo C."/>
            <person name="Earl A."/>
            <person name="Findley K."/>
            <person name="Lee S.C."/>
            <person name="Walker B."/>
            <person name="Young S."/>
            <person name="Zeng Q."/>
            <person name="Gargeya S."/>
            <person name="Fitzgerald M."/>
            <person name="Haas B."/>
            <person name="Abouelleil A."/>
            <person name="Allen A.W."/>
            <person name="Alvarado L."/>
            <person name="Arachchi H.M."/>
            <person name="Berlin A.M."/>
            <person name="Chapman S.B."/>
            <person name="Gainer-Dewar J."/>
            <person name="Goldberg J."/>
            <person name="Griggs A."/>
            <person name="Gujja S."/>
            <person name="Hansen M."/>
            <person name="Howarth C."/>
            <person name="Imamovic A."/>
            <person name="Ireland A."/>
            <person name="Larimer J."/>
            <person name="McCowan C."/>
            <person name="Murphy C."/>
            <person name="Pearson M."/>
            <person name="Poon T.W."/>
            <person name="Priest M."/>
            <person name="Roberts A."/>
            <person name="Saif S."/>
            <person name="Shea T."/>
            <person name="Sisk P."/>
            <person name="Sykes S."/>
            <person name="Wortman J."/>
            <person name="Nusbaum C."/>
            <person name="Birren B."/>
        </authorList>
    </citation>
    <scope>NUCLEOTIDE SEQUENCE [LARGE SCALE GENOMIC DNA]</scope>
    <source>
        <strain evidence="6">1006PhL</strain>
    </source>
</reference>
<dbReference type="OMA" id="DGHWEIT"/>
<feature type="compositionally biased region" description="Polar residues" evidence="3">
    <location>
        <begin position="518"/>
        <end position="535"/>
    </location>
</feature>
<feature type="compositionally biased region" description="Basic and acidic residues" evidence="3">
    <location>
        <begin position="633"/>
        <end position="644"/>
    </location>
</feature>
<feature type="region of interest" description="Disordered" evidence="3">
    <location>
        <begin position="2179"/>
        <end position="2198"/>
    </location>
</feature>
<feature type="region of interest" description="Disordered" evidence="3">
    <location>
        <begin position="453"/>
        <end position="506"/>
    </location>
</feature>
<dbReference type="STRING" id="1220926.S2JTZ4"/>
<dbReference type="PANTHER" id="PTHR23348">
    <property type="entry name" value="PERIAXIN/AHNAK"/>
    <property type="match status" value="1"/>
</dbReference>
<feature type="compositionally biased region" description="Polar residues" evidence="3">
    <location>
        <begin position="2049"/>
        <end position="2058"/>
    </location>
</feature>
<dbReference type="GO" id="GO:0005509">
    <property type="term" value="F:calcium ion binding"/>
    <property type="evidence" value="ECO:0007669"/>
    <property type="project" value="InterPro"/>
</dbReference>
<dbReference type="VEuPathDB" id="FungiDB:HMPREF1544_10004"/>
<organism evidence="5 6">
    <name type="scientific">Mucor circinelloides f. circinelloides (strain 1006PhL)</name>
    <name type="common">Mucormycosis agent</name>
    <name type="synonym">Calyptromyces circinelloides</name>
    <dbReference type="NCBI Taxonomy" id="1220926"/>
    <lineage>
        <taxon>Eukaryota</taxon>
        <taxon>Fungi</taxon>
        <taxon>Fungi incertae sedis</taxon>
        <taxon>Mucoromycota</taxon>
        <taxon>Mucoromycotina</taxon>
        <taxon>Mucoromycetes</taxon>
        <taxon>Mucorales</taxon>
        <taxon>Mucorineae</taxon>
        <taxon>Mucoraceae</taxon>
        <taxon>Mucor</taxon>
    </lineage>
</organism>
<feature type="region of interest" description="Disordered" evidence="3">
    <location>
        <begin position="129"/>
        <end position="248"/>
    </location>
</feature>
<feature type="compositionally biased region" description="Polar residues" evidence="3">
    <location>
        <begin position="1858"/>
        <end position="1870"/>
    </location>
</feature>
<gene>
    <name evidence="5" type="ORF">HMPREF1544_10004</name>
</gene>
<evidence type="ECO:0000256" key="2">
    <source>
        <dbReference type="ARBA" id="ARBA00023242"/>
    </source>
</evidence>
<feature type="compositionally biased region" description="Basic and acidic residues" evidence="3">
    <location>
        <begin position="232"/>
        <end position="246"/>
    </location>
</feature>
<feature type="region of interest" description="Disordered" evidence="3">
    <location>
        <begin position="278"/>
        <end position="345"/>
    </location>
</feature>
<feature type="compositionally biased region" description="Polar residues" evidence="3">
    <location>
        <begin position="776"/>
        <end position="816"/>
    </location>
</feature>
<feature type="compositionally biased region" description="Polar residues" evidence="3">
    <location>
        <begin position="163"/>
        <end position="177"/>
    </location>
</feature>
<feature type="region of interest" description="Disordered" evidence="3">
    <location>
        <begin position="1417"/>
        <end position="1445"/>
    </location>
</feature>
<feature type="region of interest" description="Disordered" evidence="3">
    <location>
        <begin position="700"/>
        <end position="720"/>
    </location>
</feature>
<dbReference type="InterPro" id="IPR052082">
    <property type="entry name" value="Myelin_sheath_structural"/>
</dbReference>
<evidence type="ECO:0000313" key="5">
    <source>
        <dbReference type="EMBL" id="EPB83260.1"/>
    </source>
</evidence>
<feature type="region of interest" description="Disordered" evidence="3">
    <location>
        <begin position="1148"/>
        <end position="1214"/>
    </location>
</feature>
<dbReference type="InterPro" id="IPR011992">
    <property type="entry name" value="EF-hand-dom_pair"/>
</dbReference>
<accession>S2JTZ4</accession>
<protein>
    <recommendedName>
        <fullName evidence="4">EF-hand domain-containing protein</fullName>
    </recommendedName>
</protein>
<feature type="compositionally biased region" description="Polar residues" evidence="3">
    <location>
        <begin position="2006"/>
        <end position="2020"/>
    </location>
</feature>
<comment type="subcellular location">
    <subcellularLocation>
        <location evidence="1">Nucleus</location>
    </subcellularLocation>
</comment>
<evidence type="ECO:0000259" key="4">
    <source>
        <dbReference type="PROSITE" id="PS50222"/>
    </source>
</evidence>
<feature type="compositionally biased region" description="Polar residues" evidence="3">
    <location>
        <begin position="846"/>
        <end position="863"/>
    </location>
</feature>
<feature type="compositionally biased region" description="Basic and acidic residues" evidence="3">
    <location>
        <begin position="559"/>
        <end position="578"/>
    </location>
</feature>
<dbReference type="OrthoDB" id="2291096at2759"/>
<feature type="region of interest" description="Disordered" evidence="3">
    <location>
        <begin position="1799"/>
        <end position="1870"/>
    </location>
</feature>
<feature type="region of interest" description="Disordered" evidence="3">
    <location>
        <begin position="1889"/>
        <end position="2068"/>
    </location>
</feature>
<feature type="region of interest" description="Disordered" evidence="3">
    <location>
        <begin position="759"/>
        <end position="933"/>
    </location>
</feature>
<feature type="compositionally biased region" description="Polar residues" evidence="3">
    <location>
        <begin position="1570"/>
        <end position="1586"/>
    </location>
</feature>
<feature type="compositionally biased region" description="Low complexity" evidence="3">
    <location>
        <begin position="1706"/>
        <end position="1719"/>
    </location>
</feature>
<keyword evidence="6" id="KW-1185">Reference proteome</keyword>
<dbReference type="Proteomes" id="UP000014254">
    <property type="component" value="Unassembled WGS sequence"/>
</dbReference>
<dbReference type="PANTHER" id="PTHR23348:SF16">
    <property type="entry name" value="LEUCINE RICH REPEAT FAMILY PROTEIN"/>
    <property type="match status" value="1"/>
</dbReference>
<feature type="compositionally biased region" description="Polar residues" evidence="3">
    <location>
        <begin position="604"/>
        <end position="614"/>
    </location>
</feature>
<feature type="compositionally biased region" description="Low complexity" evidence="3">
    <location>
        <begin position="1889"/>
        <end position="1899"/>
    </location>
</feature>
<feature type="compositionally biased region" description="Basic and acidic residues" evidence="3">
    <location>
        <begin position="1989"/>
        <end position="2000"/>
    </location>
</feature>
<feature type="domain" description="EF-hand" evidence="4">
    <location>
        <begin position="10"/>
        <end position="45"/>
    </location>
</feature>
<feature type="region of interest" description="Disordered" evidence="3">
    <location>
        <begin position="1678"/>
        <end position="1763"/>
    </location>
</feature>
<feature type="compositionally biased region" description="Polar residues" evidence="3">
    <location>
        <begin position="288"/>
        <end position="311"/>
    </location>
</feature>
<evidence type="ECO:0000313" key="6">
    <source>
        <dbReference type="Proteomes" id="UP000014254"/>
    </source>
</evidence>
<name>S2JTZ4_MUCC1</name>
<feature type="compositionally biased region" description="Basic and acidic residues" evidence="3">
    <location>
        <begin position="2023"/>
        <end position="2040"/>
    </location>
</feature>
<dbReference type="InterPro" id="IPR002048">
    <property type="entry name" value="EF_hand_dom"/>
</dbReference>
<feature type="compositionally biased region" description="Polar residues" evidence="3">
    <location>
        <begin position="656"/>
        <end position="682"/>
    </location>
</feature>
<feature type="region of interest" description="Disordered" evidence="3">
    <location>
        <begin position="518"/>
        <end position="615"/>
    </location>
</feature>